<dbReference type="GO" id="GO:0055105">
    <property type="term" value="F:ubiquitin-protein transferase inhibitor activity"/>
    <property type="evidence" value="ECO:0007669"/>
    <property type="project" value="TreeGrafter"/>
</dbReference>
<name>A0AAD3N416_LATJO</name>
<accession>A0AAD3N416</accession>
<evidence type="ECO:0000313" key="1">
    <source>
        <dbReference type="EMBL" id="GLD65393.1"/>
    </source>
</evidence>
<dbReference type="Pfam" id="PF08568">
    <property type="entry name" value="Kinetochor_Ybp2"/>
    <property type="match status" value="1"/>
</dbReference>
<proteinExistence type="predicted"/>
<dbReference type="InterPro" id="IPR013877">
    <property type="entry name" value="YAP-bd/ALF4/Glomulin"/>
</dbReference>
<dbReference type="EMBL" id="BRZM01000079">
    <property type="protein sequence ID" value="GLD65393.1"/>
    <property type="molecule type" value="Genomic_DNA"/>
</dbReference>
<dbReference type="PANTHER" id="PTHR15430:SF1">
    <property type="entry name" value="GLOMULIN"/>
    <property type="match status" value="1"/>
</dbReference>
<organism evidence="1 2">
    <name type="scientific">Lates japonicus</name>
    <name type="common">Japanese lates</name>
    <dbReference type="NCBI Taxonomy" id="270547"/>
    <lineage>
        <taxon>Eukaryota</taxon>
        <taxon>Metazoa</taxon>
        <taxon>Chordata</taxon>
        <taxon>Craniata</taxon>
        <taxon>Vertebrata</taxon>
        <taxon>Euteleostomi</taxon>
        <taxon>Actinopterygii</taxon>
        <taxon>Neopterygii</taxon>
        <taxon>Teleostei</taxon>
        <taxon>Neoteleostei</taxon>
        <taxon>Acanthomorphata</taxon>
        <taxon>Carangaria</taxon>
        <taxon>Carangaria incertae sedis</taxon>
        <taxon>Centropomidae</taxon>
        <taxon>Lates</taxon>
    </lineage>
</organism>
<dbReference type="PANTHER" id="PTHR15430">
    <property type="entry name" value="GLOMULIN"/>
    <property type="match status" value="1"/>
</dbReference>
<keyword evidence="2" id="KW-1185">Reference proteome</keyword>
<dbReference type="AlphaFoldDB" id="A0AAD3N416"/>
<evidence type="ECO:0000313" key="2">
    <source>
        <dbReference type="Proteomes" id="UP001279410"/>
    </source>
</evidence>
<gene>
    <name evidence="1" type="ORF">AKAME5_001686400</name>
</gene>
<dbReference type="GO" id="GO:0005737">
    <property type="term" value="C:cytoplasm"/>
    <property type="evidence" value="ECO:0007669"/>
    <property type="project" value="TreeGrafter"/>
</dbReference>
<dbReference type="InterPro" id="IPR019516">
    <property type="entry name" value="Glomulin/ALF4"/>
</dbReference>
<dbReference type="Proteomes" id="UP001279410">
    <property type="component" value="Unassembled WGS sequence"/>
</dbReference>
<protein>
    <submittedName>
        <fullName evidence="1">Glomulin-like protein</fullName>
    </submittedName>
</protein>
<comment type="caution">
    <text evidence="1">The sequence shown here is derived from an EMBL/GenBank/DDBJ whole genome shotgun (WGS) entry which is preliminary data.</text>
</comment>
<sequence length="462" mass="52880">MVLLRLEDRRAACLGLVLSALQKQVSQLPVPYTKQQEEADEYGLCRCCIALAEFTKSFVVEVKRKDGNYATTAEDEELRTELLKFCMRSLREPLLEAELNRNRKSSLWLFATEIMVILPAIQESLSELLFFNSLKKSTLMDNSQLKESRACLAYLLFVQLITMDSFPAVFSPVFVLQCNMEYINQLLSSKKESHLLKGLALYSTSLERVQDNSLPVSLLELKSFYSVPQNLLKVLTDCPMQHLRESGLQVFQLFINKLDAEAKHKFFRCILKTSNHAGVESYVVKNIRNQVAFSMKPGNANKWFLGEEFVSLLGLVLCLPQGAETDLLNSMDRIMESLNLLRYLLIRDEGLWSSTDVWEELGRIQDEYLKMLRVCISISRAYYSAELKALRENQKLKAKEARDAARSTRLVKSITVKHKQVSNMSPDVQNQVLQSALVTFDLMESLIVRIEEITEEKLKISN</sequence>
<reference evidence="1" key="1">
    <citation type="submission" date="2022-08" db="EMBL/GenBank/DDBJ databases">
        <title>Genome sequencing of akame (Lates japonicus).</title>
        <authorList>
            <person name="Hashiguchi Y."/>
            <person name="Takahashi H."/>
        </authorList>
    </citation>
    <scope>NUCLEOTIDE SEQUENCE</scope>
    <source>
        <strain evidence="1">Kochi</strain>
    </source>
</reference>